<dbReference type="AlphaFoldDB" id="A0A1J8PZY3"/>
<gene>
    <name evidence="1" type="ORF">AZE42_07004</name>
</gene>
<evidence type="ECO:0000313" key="2">
    <source>
        <dbReference type="Proteomes" id="UP000183567"/>
    </source>
</evidence>
<comment type="caution">
    <text evidence="1">The sequence shown here is derived from an EMBL/GenBank/DDBJ whole genome shotgun (WGS) entry which is preliminary data.</text>
</comment>
<organism evidence="1 2">
    <name type="scientific">Rhizopogon vesiculosus</name>
    <dbReference type="NCBI Taxonomy" id="180088"/>
    <lineage>
        <taxon>Eukaryota</taxon>
        <taxon>Fungi</taxon>
        <taxon>Dikarya</taxon>
        <taxon>Basidiomycota</taxon>
        <taxon>Agaricomycotina</taxon>
        <taxon>Agaricomycetes</taxon>
        <taxon>Agaricomycetidae</taxon>
        <taxon>Boletales</taxon>
        <taxon>Suillineae</taxon>
        <taxon>Rhizopogonaceae</taxon>
        <taxon>Rhizopogon</taxon>
    </lineage>
</organism>
<name>A0A1J8PZY3_9AGAM</name>
<protein>
    <submittedName>
        <fullName evidence="1">Uncharacterized protein</fullName>
    </submittedName>
</protein>
<reference evidence="1 2" key="1">
    <citation type="submission" date="2016-03" db="EMBL/GenBank/DDBJ databases">
        <title>Comparative genomics of the ectomycorrhizal sister species Rhizopogon vinicolor and Rhizopogon vesiculosus (Basidiomycota: Boletales) reveals a divergence of the mating type B locus.</title>
        <authorList>
            <person name="Mujic A.B."/>
            <person name="Kuo A."/>
            <person name="Tritt A."/>
            <person name="Lipzen A."/>
            <person name="Chen C."/>
            <person name="Johnson J."/>
            <person name="Sharma A."/>
            <person name="Barry K."/>
            <person name="Grigoriev I.V."/>
            <person name="Spatafora J.W."/>
        </authorList>
    </citation>
    <scope>NUCLEOTIDE SEQUENCE [LARGE SCALE GENOMIC DNA]</scope>
    <source>
        <strain evidence="1 2">AM-OR11-056</strain>
    </source>
</reference>
<dbReference type="EMBL" id="LVVM01003944">
    <property type="protein sequence ID" value="OJA13999.1"/>
    <property type="molecule type" value="Genomic_DNA"/>
</dbReference>
<accession>A0A1J8PZY3</accession>
<keyword evidence="2" id="KW-1185">Reference proteome</keyword>
<sequence length="55" mass="6241">MCETAFIRPRRPALTPVPLHVAAMLSRPPLHHVYMPFSIDFPRSSLVLNPTLMSQ</sequence>
<dbReference type="Proteomes" id="UP000183567">
    <property type="component" value="Unassembled WGS sequence"/>
</dbReference>
<proteinExistence type="predicted"/>
<evidence type="ECO:0000313" key="1">
    <source>
        <dbReference type="EMBL" id="OJA13999.1"/>
    </source>
</evidence>